<gene>
    <name evidence="1" type="ORF">BA70_17325</name>
</gene>
<dbReference type="eggNOG" id="ENOG5031WAX">
    <property type="taxonomic scope" value="Bacteria"/>
</dbReference>
<dbReference type="AlphaFoldDB" id="A0A081LCJ9"/>
<sequence>MGKLILKSSKLHSLNDSENVDLADFHFDIKQFKIPTAMLIQKDGFTTRIEKEKNLNGELVETGKYSVTFKVYDRPFIELVLQNGGTEIGSPITVIVEKQDSLPILDDYEDGEFIPISFSGLKVKPKKVQKKAFVGQGKPMIDTWQYSELKVEADSYIIGEAHESSKSK</sequence>
<dbReference type="EMBL" id="JOTP01000006">
    <property type="protein sequence ID" value="KEP26975.1"/>
    <property type="molecule type" value="Genomic_DNA"/>
</dbReference>
<organism evidence="1 2">
    <name type="scientific">Bacillus zhangzhouensis</name>
    <dbReference type="NCBI Taxonomy" id="1178540"/>
    <lineage>
        <taxon>Bacteria</taxon>
        <taxon>Bacillati</taxon>
        <taxon>Bacillota</taxon>
        <taxon>Bacilli</taxon>
        <taxon>Bacillales</taxon>
        <taxon>Bacillaceae</taxon>
        <taxon>Bacillus</taxon>
    </lineage>
</organism>
<reference evidence="1 2" key="1">
    <citation type="submission" date="2012-09" db="EMBL/GenBank/DDBJ databases">
        <title>Genome Sequence of Bacillus sp. DW5-4.</title>
        <authorList>
            <person name="Lai Q."/>
            <person name="Liu Y."/>
            <person name="Shao Z."/>
        </authorList>
    </citation>
    <scope>NUCLEOTIDE SEQUENCE [LARGE SCALE GENOMIC DNA]</scope>
    <source>
        <strain evidence="1 2">DW5-4</strain>
    </source>
</reference>
<protein>
    <submittedName>
        <fullName evidence="1">Peptidase</fullName>
    </submittedName>
</protein>
<evidence type="ECO:0000313" key="2">
    <source>
        <dbReference type="Proteomes" id="UP000028091"/>
    </source>
</evidence>
<evidence type="ECO:0000313" key="1">
    <source>
        <dbReference type="EMBL" id="KEP26975.1"/>
    </source>
</evidence>
<comment type="caution">
    <text evidence="1">The sequence shown here is derived from an EMBL/GenBank/DDBJ whole genome shotgun (WGS) entry which is preliminary data.</text>
</comment>
<accession>A0A081LCJ9</accession>
<dbReference type="OrthoDB" id="2928049at2"/>
<proteinExistence type="predicted"/>
<keyword evidence="2" id="KW-1185">Reference proteome</keyword>
<dbReference type="RefSeq" id="WP_034320420.1">
    <property type="nucleotide sequence ID" value="NZ_JOTP01000006.1"/>
</dbReference>
<dbReference type="Proteomes" id="UP000028091">
    <property type="component" value="Unassembled WGS sequence"/>
</dbReference>
<name>A0A081LCJ9_9BACI</name>